<keyword evidence="7" id="KW-0862">Zinc</keyword>
<proteinExistence type="predicted"/>
<keyword evidence="9" id="KW-0812">Transmembrane</keyword>
<dbReference type="SUPFAM" id="SSF57850">
    <property type="entry name" value="RING/U-box"/>
    <property type="match status" value="1"/>
</dbReference>
<evidence type="ECO:0000256" key="2">
    <source>
        <dbReference type="ARBA" id="ARBA00022679"/>
    </source>
</evidence>
<dbReference type="GeneID" id="28840884"/>
<evidence type="ECO:0000256" key="4">
    <source>
        <dbReference type="ARBA" id="ARBA00022737"/>
    </source>
</evidence>
<reference evidence="11 12" key="1">
    <citation type="submission" date="2016-03" db="EMBL/GenBank/DDBJ databases">
        <title>Comparative genomics of Pseudogymnoascus destructans, the fungus causing white-nose syndrome of bats.</title>
        <authorList>
            <person name="Palmer J.M."/>
            <person name="Drees K.P."/>
            <person name="Foster J.T."/>
            <person name="Lindner D.L."/>
        </authorList>
    </citation>
    <scope>NUCLEOTIDE SEQUENCE [LARGE SCALE GENOMIC DNA]</scope>
    <source>
        <strain evidence="11 12">UAMH 10579</strain>
    </source>
</reference>
<dbReference type="EMBL" id="KV460239">
    <property type="protein sequence ID" value="OBT94987.2"/>
    <property type="molecule type" value="Genomic_DNA"/>
</dbReference>
<dbReference type="Pfam" id="PF26200">
    <property type="entry name" value="Rcat_RNF216"/>
    <property type="match status" value="1"/>
</dbReference>
<accession>A0A1B8GGM3</accession>
<feature type="region of interest" description="Disordered" evidence="8">
    <location>
        <begin position="1"/>
        <end position="44"/>
    </location>
</feature>
<keyword evidence="5" id="KW-0863">Zinc-finger</keyword>
<dbReference type="PANTHER" id="PTHR22770">
    <property type="entry name" value="UBIQUITIN CONJUGATING ENZYME 7 INTERACTING PROTEIN-RELATED"/>
    <property type="match status" value="1"/>
</dbReference>
<dbReference type="InterPro" id="IPR047544">
    <property type="entry name" value="RING-HC_RBR_RNF216"/>
</dbReference>
<comment type="pathway">
    <text evidence="1">Protein modification; protein ubiquitination.</text>
</comment>
<dbReference type="InterPro" id="IPR058758">
    <property type="entry name" value="UBA_RNF216"/>
</dbReference>
<dbReference type="CDD" id="cd16630">
    <property type="entry name" value="RING-HC_RBR_RNF216"/>
    <property type="match status" value="1"/>
</dbReference>
<keyword evidence="9" id="KW-1133">Transmembrane helix</keyword>
<evidence type="ECO:0000256" key="1">
    <source>
        <dbReference type="ARBA" id="ARBA00004906"/>
    </source>
</evidence>
<dbReference type="PROSITE" id="PS51873">
    <property type="entry name" value="TRIAD"/>
    <property type="match status" value="1"/>
</dbReference>
<dbReference type="RefSeq" id="XP_018128720.2">
    <property type="nucleotide sequence ID" value="XM_018276933.2"/>
</dbReference>
<dbReference type="InterPro" id="IPR051628">
    <property type="entry name" value="LUBAC_E3_Ligases"/>
</dbReference>
<keyword evidence="4" id="KW-0677">Repeat</keyword>
<evidence type="ECO:0000256" key="7">
    <source>
        <dbReference type="ARBA" id="ARBA00022833"/>
    </source>
</evidence>
<organism evidence="11 12">
    <name type="scientific">Pseudogymnoascus verrucosus</name>
    <dbReference type="NCBI Taxonomy" id="342668"/>
    <lineage>
        <taxon>Eukaryota</taxon>
        <taxon>Fungi</taxon>
        <taxon>Dikarya</taxon>
        <taxon>Ascomycota</taxon>
        <taxon>Pezizomycotina</taxon>
        <taxon>Leotiomycetes</taxon>
        <taxon>Thelebolales</taxon>
        <taxon>Thelebolaceae</taxon>
        <taxon>Pseudogymnoascus</taxon>
    </lineage>
</organism>
<dbReference type="Pfam" id="PF26112">
    <property type="entry name" value="UBA_RNF216"/>
    <property type="match status" value="1"/>
</dbReference>
<evidence type="ECO:0000256" key="8">
    <source>
        <dbReference type="SAM" id="MobiDB-lite"/>
    </source>
</evidence>
<feature type="transmembrane region" description="Helical" evidence="9">
    <location>
        <begin position="419"/>
        <end position="451"/>
    </location>
</feature>
<evidence type="ECO:0000313" key="12">
    <source>
        <dbReference type="Proteomes" id="UP000091956"/>
    </source>
</evidence>
<evidence type="ECO:0000256" key="5">
    <source>
        <dbReference type="ARBA" id="ARBA00022771"/>
    </source>
</evidence>
<dbReference type="Gene3D" id="1.20.120.1750">
    <property type="match status" value="1"/>
</dbReference>
<evidence type="ECO:0000313" key="11">
    <source>
        <dbReference type="EMBL" id="OBT94987.2"/>
    </source>
</evidence>
<dbReference type="AlphaFoldDB" id="A0A1B8GGM3"/>
<name>A0A1B8GGM3_9PEZI</name>
<protein>
    <recommendedName>
        <fullName evidence="10">RING-type domain-containing protein</fullName>
    </recommendedName>
</protein>
<evidence type="ECO:0000256" key="6">
    <source>
        <dbReference type="ARBA" id="ARBA00022786"/>
    </source>
</evidence>
<dbReference type="GO" id="GO:0008270">
    <property type="term" value="F:zinc ion binding"/>
    <property type="evidence" value="ECO:0007669"/>
    <property type="project" value="UniProtKB-KW"/>
</dbReference>
<dbReference type="Pfam" id="PF26191">
    <property type="entry name" value="RING-HC_RBR_RNF216"/>
    <property type="match status" value="1"/>
</dbReference>
<keyword evidence="3" id="KW-0479">Metal-binding</keyword>
<keyword evidence="9" id="KW-0472">Membrane</keyword>
<reference evidence="12" key="2">
    <citation type="journal article" date="2018" name="Nat. Commun.">
        <title>Extreme sensitivity to ultraviolet light in the fungal pathogen causing white-nose syndrome of bats.</title>
        <authorList>
            <person name="Palmer J.M."/>
            <person name="Drees K.P."/>
            <person name="Foster J.T."/>
            <person name="Lindner D.L."/>
        </authorList>
    </citation>
    <scope>NUCLEOTIDE SEQUENCE [LARGE SCALE GENOMIC DNA]</scope>
    <source>
        <strain evidence="12">UAMH 10579</strain>
    </source>
</reference>
<dbReference type="CDD" id="cd20353">
    <property type="entry name" value="Rcat_RBR_RNF216"/>
    <property type="match status" value="1"/>
</dbReference>
<feature type="domain" description="RING-type" evidence="10">
    <location>
        <begin position="279"/>
        <end position="576"/>
    </location>
</feature>
<keyword evidence="6" id="KW-0833">Ubl conjugation pathway</keyword>
<keyword evidence="2" id="KW-0808">Transferase</keyword>
<dbReference type="InterPro" id="IPR047546">
    <property type="entry name" value="Rcat_RBR_RNF216"/>
</dbReference>
<evidence type="ECO:0000256" key="9">
    <source>
        <dbReference type="SAM" id="Phobius"/>
    </source>
</evidence>
<evidence type="ECO:0000256" key="3">
    <source>
        <dbReference type="ARBA" id="ARBA00022723"/>
    </source>
</evidence>
<dbReference type="PANTHER" id="PTHR22770:SF42">
    <property type="entry name" value="FINGER PROTEIN (ZIN), PUTATIVE (AFU_ORTHOLOGUE AFUA_4G03910)-RELATED"/>
    <property type="match status" value="1"/>
</dbReference>
<dbReference type="Proteomes" id="UP000091956">
    <property type="component" value="Unassembled WGS sequence"/>
</dbReference>
<sequence>MMVFSSLLKTGNDQRRHRRLSSSGSPGGDTSPSPSQKSSVTTVEDTPYIASEAQLEDVESEPPELTDLNNSLAALAAIFPDVQVEVFREMLSSFDEESRLAVVTEALIKNKMKWSRGRYKVLGKETAQKPSEDTVEVLPKEERFRTDAYKLAVKNAAYNEFKGLSHSTVKAVLAEHNHSFIRARPTLAALHAKSWRFSITAIFSRKKANPEQNQFIVWHSTGLGSIIPTLKSSGCVELDRELFESFIKPLQVRSQAEQIEKDHTLALELNTEQAEEAEALHDCECCYTSSTFEELSACNDGAHFVCFQCIRHAAKEAVFGQGWARNVDSQLGSLRCLAPVTDECHGCIPQELVNRALLGEKGGVDVIRKFNERLAEDTLLKSQLPLVRCPFCSYAEIDDIYLPETQKAWNFRQHSNLSLFGFALFFPFIGMIPFLIPLILLAILISFLASFNGRVQNFARRHIMASYTRVRRHQRGLRFQCQNESCLRYSCISCSKAWSDIHICHESSLLALRTQVELAMSLAIKRTCPRCNTSFVKSSGCNKLTCVCGYQMCYVCRKDIGNGEGYRHFCEHFRPNGGKGCMECEKCDLYRCENDEVVVTKAKEDAERLWFEKEGGGDEDLKKTLVQKYDPAKDGWVGRMWRSRPSAESVLDALVEFVIE</sequence>
<feature type="compositionally biased region" description="Low complexity" evidence="8">
    <location>
        <begin position="21"/>
        <end position="35"/>
    </location>
</feature>
<evidence type="ECO:0000259" key="10">
    <source>
        <dbReference type="PROSITE" id="PS51873"/>
    </source>
</evidence>
<dbReference type="InterPro" id="IPR044066">
    <property type="entry name" value="TRIAD_supradom"/>
</dbReference>
<dbReference type="STRING" id="342668.A0A1B8GGM3"/>
<gene>
    <name evidence="11" type="ORF">VE01_07498</name>
</gene>
<keyword evidence="12" id="KW-1185">Reference proteome</keyword>
<dbReference type="GO" id="GO:0016740">
    <property type="term" value="F:transferase activity"/>
    <property type="evidence" value="ECO:0007669"/>
    <property type="project" value="UniProtKB-KW"/>
</dbReference>